<feature type="region of interest" description="Disordered" evidence="2">
    <location>
        <begin position="326"/>
        <end position="456"/>
    </location>
</feature>
<proteinExistence type="predicted"/>
<protein>
    <submittedName>
        <fullName evidence="3">Uncharacterized protein</fullName>
    </submittedName>
</protein>
<comment type="caution">
    <text evidence="3">The sequence shown here is derived from an EMBL/GenBank/DDBJ whole genome shotgun (WGS) entry which is preliminary data.</text>
</comment>
<keyword evidence="1" id="KW-0175">Coiled coil</keyword>
<feature type="compositionally biased region" description="Basic and acidic residues" evidence="2">
    <location>
        <begin position="353"/>
        <end position="363"/>
    </location>
</feature>
<feature type="compositionally biased region" description="Polar residues" evidence="2">
    <location>
        <begin position="282"/>
        <end position="300"/>
    </location>
</feature>
<feature type="region of interest" description="Disordered" evidence="2">
    <location>
        <begin position="468"/>
        <end position="521"/>
    </location>
</feature>
<feature type="compositionally biased region" description="Basic and acidic residues" evidence="2">
    <location>
        <begin position="413"/>
        <end position="426"/>
    </location>
</feature>
<reference evidence="3 4" key="1">
    <citation type="submission" date="2024-02" db="EMBL/GenBank/DDBJ databases">
        <authorList>
            <person name="Chen Y."/>
            <person name="Shah S."/>
            <person name="Dougan E. K."/>
            <person name="Thang M."/>
            <person name="Chan C."/>
        </authorList>
    </citation>
    <scope>NUCLEOTIDE SEQUENCE [LARGE SCALE GENOMIC DNA]</scope>
</reference>
<feature type="region of interest" description="Disordered" evidence="2">
    <location>
        <begin position="249"/>
        <end position="313"/>
    </location>
</feature>
<evidence type="ECO:0000256" key="1">
    <source>
        <dbReference type="SAM" id="Coils"/>
    </source>
</evidence>
<sequence length="521" mass="57509">MDRQTSNRRHSGAMHPASTALLLKVEIPVIGFDCLLSFAVKPGSALQQVQQGISEVIDELACRLGTSLNEKDLQSNADRYEVAKLECEQQLQDWQFKLSEATLAVLRADRSRSELSNLRESYWREVQNLRQQLYKKQQAEEHGIEFTPASIDLFCKDGYNDTLLERMNRLEDEHKSEIANWKRKNSELLKKMRSKAKLAAGEVEDECCDGETQTEPPDLIDACVQCAQDSEDEIGAGFQDVAASLVESEVQTEGPLQFKDEGDAPQRGWAESQGVDQDQEGETASWTSQLQVAQEGSPSEHTNEDHDSGSEPEIVVEVCPEVASGPAHAYGSCLTPSKPNQRALSARPFRRVRTGEHRQEEAFRGTCESLNVSHEPSSVELEGEERSVRKSVRSISCETAETEERGFISSTPDDVKVDSVKVEEKPTTSAASSLTFPDTPTSVTSPSPKRTKLPGLKTAVKTANLMLESKNDGNSFDSFPPCSKSGRPSPSLRKDTFGTGLRPSPRNICRPALSGRRFSTA</sequence>
<accession>A0ABP0P5C6</accession>
<evidence type="ECO:0000256" key="2">
    <source>
        <dbReference type="SAM" id="MobiDB-lite"/>
    </source>
</evidence>
<feature type="compositionally biased region" description="Polar residues" evidence="2">
    <location>
        <begin position="427"/>
        <end position="438"/>
    </location>
</feature>
<feature type="coiled-coil region" evidence="1">
    <location>
        <begin position="160"/>
        <end position="191"/>
    </location>
</feature>
<evidence type="ECO:0000313" key="3">
    <source>
        <dbReference type="EMBL" id="CAK9071245.1"/>
    </source>
</evidence>
<keyword evidence="4" id="KW-1185">Reference proteome</keyword>
<gene>
    <name evidence="3" type="ORF">SCF082_LOCUS35309</name>
</gene>
<feature type="compositionally biased region" description="Low complexity" evidence="2">
    <location>
        <begin position="439"/>
        <end position="448"/>
    </location>
</feature>
<dbReference type="Proteomes" id="UP001642464">
    <property type="component" value="Unassembled WGS sequence"/>
</dbReference>
<evidence type="ECO:0000313" key="4">
    <source>
        <dbReference type="Proteomes" id="UP001642464"/>
    </source>
</evidence>
<organism evidence="3 4">
    <name type="scientific">Durusdinium trenchii</name>
    <dbReference type="NCBI Taxonomy" id="1381693"/>
    <lineage>
        <taxon>Eukaryota</taxon>
        <taxon>Sar</taxon>
        <taxon>Alveolata</taxon>
        <taxon>Dinophyceae</taxon>
        <taxon>Suessiales</taxon>
        <taxon>Symbiodiniaceae</taxon>
        <taxon>Durusdinium</taxon>
    </lineage>
</organism>
<dbReference type="EMBL" id="CAXAMM010033337">
    <property type="protein sequence ID" value="CAK9071245.1"/>
    <property type="molecule type" value="Genomic_DNA"/>
</dbReference>
<name>A0ABP0P5C6_9DINO</name>
<feature type="compositionally biased region" description="Polar residues" evidence="2">
    <location>
        <begin position="334"/>
        <end position="343"/>
    </location>
</feature>